<proteinExistence type="predicted"/>
<dbReference type="Proteomes" id="UP000585836">
    <property type="component" value="Unassembled WGS sequence"/>
</dbReference>
<dbReference type="EMBL" id="JACHJK010000001">
    <property type="protein sequence ID" value="MBB5925406.1"/>
    <property type="molecule type" value="Genomic_DNA"/>
</dbReference>
<gene>
    <name evidence="1" type="ORF">FHS34_000841</name>
</gene>
<reference evidence="1 2" key="1">
    <citation type="submission" date="2020-08" db="EMBL/GenBank/DDBJ databases">
        <title>Genomic Encyclopedia of Type Strains, Phase III (KMG-III): the genomes of soil and plant-associated and newly described type strains.</title>
        <authorList>
            <person name="Whitman W."/>
        </authorList>
    </citation>
    <scope>NUCLEOTIDE SEQUENCE [LARGE SCALE GENOMIC DNA]</scope>
    <source>
        <strain evidence="1 2">CECT 3313</strain>
    </source>
</reference>
<evidence type="ECO:0000313" key="1">
    <source>
        <dbReference type="EMBL" id="MBB5925406.1"/>
    </source>
</evidence>
<dbReference type="RefSeq" id="WP_184961125.1">
    <property type="nucleotide sequence ID" value="NZ_BAAAWF010000033.1"/>
</dbReference>
<comment type="caution">
    <text evidence="1">The sequence shown here is derived from an EMBL/GenBank/DDBJ whole genome shotgun (WGS) entry which is preliminary data.</text>
</comment>
<sequence>MDWDGILVFILASFGAVSLLLAQVSDVLARLPQIIAAWRRVRREWSRHTEDERRNRRPSP</sequence>
<dbReference type="AlphaFoldDB" id="A0A7W9PPF5"/>
<name>A0A7W9PPF5_9ACTN</name>
<evidence type="ECO:0000313" key="2">
    <source>
        <dbReference type="Proteomes" id="UP000585836"/>
    </source>
</evidence>
<keyword evidence="2" id="KW-1185">Reference proteome</keyword>
<accession>A0A7W9PPF5</accession>
<protein>
    <submittedName>
        <fullName evidence="1">Uncharacterized protein</fullName>
    </submittedName>
</protein>
<organism evidence="1 2">
    <name type="scientific">Streptomyces echinatus</name>
    <dbReference type="NCBI Taxonomy" id="67293"/>
    <lineage>
        <taxon>Bacteria</taxon>
        <taxon>Bacillati</taxon>
        <taxon>Actinomycetota</taxon>
        <taxon>Actinomycetes</taxon>
        <taxon>Kitasatosporales</taxon>
        <taxon>Streptomycetaceae</taxon>
        <taxon>Streptomyces</taxon>
    </lineage>
</organism>